<dbReference type="Gene3D" id="2.60.40.10">
    <property type="entry name" value="Immunoglobulins"/>
    <property type="match status" value="1"/>
</dbReference>
<sequence>MRNKKVIALVVCFLFMFNIVAISGAASVQAAGSAGSSGGINSEMSFSELKATVTKLLTKVAESKSEKKDYLYSALKAGVTGEGDAIGGFITIATGMINDMYDEKSTSYNKKFIVYMDNEGISDDDLKTSLELIKLFNIFTIEDRITMVNQMENGEIPANLNQDEERLVKKLNEKLPELEKALKSFNTEFDLSMYAFVLTTLQSKSQTPVITDAAEGNIKVVIPDKIGKMAKAEFINTVDTALKGINVRGFEYTSFTEMTDEFEKAVNDKLTTEQKQTLKNILANYNLYDQNKTKPVITLDKGTDKVYLEKTEPAPDSDISYNVLNGYTAVDVFGQDITEDVYCTVNGEKVKYVNTSKVRKNIVEYNVEDSLGNKAETVTRTVYVLAPVELGTPVKVVEGMPVMIEGGTTLEGLPAGITITVNTPAANEAVVPSGIAPAGKPLKFDIKLTDEQKKKGVVIRIPTTNKDAVLSYFNTERQKWEVQEKSEVITVDGKLYVEARVHHFSIYGPLAKSAQLMADSIAEIANPAKNAESLKLPSFAGFKVEVIESSNESVIENGTAGKVIPQSSEQTVTFKIKVTNENKQGETATTPEFTVVVPAKSSSGGGGSGGSGGGGGGGSASVDTSKTQEIGAYNGGSFTHGNATVNFLTNAFDFADNIKVTIKKLTSTSSLPHAANQKFVSDVVEITKDVKGDFKKPVTVSLKYDNNKVDLTKSDVAIYWLNETTKKWVKLDNVKVDTDKNVVSGEVTHFTKFAVIATSNEIPIAIELTDIKGHWAEKDIKALVELGAIGGYADKTFKPDNKITRAEFAKILVKAYKIDNKNGKVFADTQNHWAKNDIAAAESNGIVSGYSATKFGPDDVITREQMAAMVVNAASLQNVKGELNFTDKAKISAWAVDVVGAATASKIVGGYPDNTFGPQNNATRAEAASVIMRALTK</sequence>
<dbReference type="Pfam" id="PF00395">
    <property type="entry name" value="SLH"/>
    <property type="match status" value="3"/>
</dbReference>
<keyword evidence="2" id="KW-0175">Coiled coil</keyword>
<feature type="region of interest" description="Disordered" evidence="3">
    <location>
        <begin position="583"/>
        <end position="624"/>
    </location>
</feature>
<gene>
    <name evidence="6" type="ORF">SAMN00017405_0553</name>
</gene>
<evidence type="ECO:0000313" key="7">
    <source>
        <dbReference type="Proteomes" id="UP000192731"/>
    </source>
</evidence>
<accession>A0A1W1V6F2</accession>
<feature type="signal peptide" evidence="4">
    <location>
        <begin position="1"/>
        <end position="21"/>
    </location>
</feature>
<name>A0A1W1V6F2_DESTI</name>
<dbReference type="PANTHER" id="PTHR43308">
    <property type="entry name" value="OUTER MEMBRANE PROTEIN ALPHA-RELATED"/>
    <property type="match status" value="1"/>
</dbReference>
<feature type="domain" description="SLH" evidence="5">
    <location>
        <begin position="763"/>
        <end position="826"/>
    </location>
</feature>
<dbReference type="STRING" id="656914.SAMN00017405_0553"/>
<evidence type="ECO:0000256" key="4">
    <source>
        <dbReference type="SAM" id="SignalP"/>
    </source>
</evidence>
<keyword evidence="4" id="KW-0732">Signal</keyword>
<dbReference type="PROSITE" id="PS51272">
    <property type="entry name" value="SLH"/>
    <property type="match status" value="3"/>
</dbReference>
<feature type="coiled-coil region" evidence="2">
    <location>
        <begin position="161"/>
        <end position="188"/>
    </location>
</feature>
<dbReference type="InterPro" id="IPR013783">
    <property type="entry name" value="Ig-like_fold"/>
</dbReference>
<evidence type="ECO:0000259" key="5">
    <source>
        <dbReference type="PROSITE" id="PS51272"/>
    </source>
</evidence>
<dbReference type="InterPro" id="IPR001119">
    <property type="entry name" value="SLH_dom"/>
</dbReference>
<protein>
    <submittedName>
        <fullName evidence="6">S-layer homology domain-containing protein</fullName>
    </submittedName>
</protein>
<proteinExistence type="predicted"/>
<evidence type="ECO:0000256" key="2">
    <source>
        <dbReference type="SAM" id="Coils"/>
    </source>
</evidence>
<feature type="compositionally biased region" description="Gly residues" evidence="3">
    <location>
        <begin position="603"/>
        <end position="619"/>
    </location>
</feature>
<dbReference type="AlphaFoldDB" id="A0A1W1V6F2"/>
<dbReference type="RefSeq" id="WP_159446285.1">
    <property type="nucleotide sequence ID" value="NZ_FWWT01000016.1"/>
</dbReference>
<feature type="domain" description="SLH" evidence="5">
    <location>
        <begin position="882"/>
        <end position="937"/>
    </location>
</feature>
<organism evidence="6 7">
    <name type="scientific">Desulfonispora thiosulfatigenes DSM 11270</name>
    <dbReference type="NCBI Taxonomy" id="656914"/>
    <lineage>
        <taxon>Bacteria</taxon>
        <taxon>Bacillati</taxon>
        <taxon>Bacillota</taxon>
        <taxon>Clostridia</taxon>
        <taxon>Eubacteriales</taxon>
        <taxon>Peptococcaceae</taxon>
        <taxon>Desulfonispora</taxon>
    </lineage>
</organism>
<dbReference type="PANTHER" id="PTHR43308:SF5">
    <property type="entry name" value="S-LAYER PROTEIN _ PEPTIDOGLYCAN ENDO-BETA-N-ACETYLGLUCOSAMINIDASE"/>
    <property type="match status" value="1"/>
</dbReference>
<feature type="domain" description="SLH" evidence="5">
    <location>
        <begin position="827"/>
        <end position="881"/>
    </location>
</feature>
<dbReference type="EMBL" id="FWWT01000016">
    <property type="protein sequence ID" value="SMB88958.1"/>
    <property type="molecule type" value="Genomic_DNA"/>
</dbReference>
<feature type="chain" id="PRO_5039485764" evidence="4">
    <location>
        <begin position="22"/>
        <end position="937"/>
    </location>
</feature>
<keyword evidence="1" id="KW-0677">Repeat</keyword>
<dbReference type="InterPro" id="IPR051465">
    <property type="entry name" value="Cell_Envelope_Struct_Comp"/>
</dbReference>
<dbReference type="OrthoDB" id="2112962at2"/>
<reference evidence="6 7" key="1">
    <citation type="submission" date="2017-04" db="EMBL/GenBank/DDBJ databases">
        <authorList>
            <person name="Afonso C.L."/>
            <person name="Miller P.J."/>
            <person name="Scott M.A."/>
            <person name="Spackman E."/>
            <person name="Goraichik I."/>
            <person name="Dimitrov K.M."/>
            <person name="Suarez D.L."/>
            <person name="Swayne D.E."/>
        </authorList>
    </citation>
    <scope>NUCLEOTIDE SEQUENCE [LARGE SCALE GENOMIC DNA]</scope>
    <source>
        <strain evidence="6 7">DSM 11270</strain>
    </source>
</reference>
<evidence type="ECO:0000256" key="3">
    <source>
        <dbReference type="SAM" id="MobiDB-lite"/>
    </source>
</evidence>
<keyword evidence="7" id="KW-1185">Reference proteome</keyword>
<evidence type="ECO:0000256" key="1">
    <source>
        <dbReference type="ARBA" id="ARBA00022737"/>
    </source>
</evidence>
<evidence type="ECO:0000313" key="6">
    <source>
        <dbReference type="EMBL" id="SMB88958.1"/>
    </source>
</evidence>
<dbReference type="Proteomes" id="UP000192731">
    <property type="component" value="Unassembled WGS sequence"/>
</dbReference>
<dbReference type="Gene3D" id="2.60.220.30">
    <property type="match status" value="1"/>
</dbReference>